<comment type="caution">
    <text evidence="3">The sequence shown here is derived from an EMBL/GenBank/DDBJ whole genome shotgun (WGS) entry which is preliminary data.</text>
</comment>
<organism evidence="3 4">
    <name type="scientific">Marasmius oreades</name>
    <name type="common">fairy-ring Marasmius</name>
    <dbReference type="NCBI Taxonomy" id="181124"/>
    <lineage>
        <taxon>Eukaryota</taxon>
        <taxon>Fungi</taxon>
        <taxon>Dikarya</taxon>
        <taxon>Basidiomycota</taxon>
        <taxon>Agaricomycotina</taxon>
        <taxon>Agaricomycetes</taxon>
        <taxon>Agaricomycetidae</taxon>
        <taxon>Agaricales</taxon>
        <taxon>Marasmiineae</taxon>
        <taxon>Marasmiaceae</taxon>
        <taxon>Marasmius</taxon>
    </lineage>
</organism>
<evidence type="ECO:0000313" key="3">
    <source>
        <dbReference type="EMBL" id="KAG7100173.1"/>
    </source>
</evidence>
<dbReference type="RefSeq" id="XP_043016643.1">
    <property type="nucleotide sequence ID" value="XM_043147929.1"/>
</dbReference>
<dbReference type="InterPro" id="IPR024370">
    <property type="entry name" value="PBP_domain"/>
</dbReference>
<keyword evidence="4" id="KW-1185">Reference proteome</keyword>
<dbReference type="InterPro" id="IPR052738">
    <property type="entry name" value="ABC-Tungstate_binding"/>
</dbReference>
<feature type="domain" description="PBP" evidence="2">
    <location>
        <begin position="42"/>
        <end position="309"/>
    </location>
</feature>
<dbReference type="KEGG" id="more:E1B28_001952"/>
<dbReference type="PANTHER" id="PTHR37945">
    <property type="entry name" value="EXTRACELLULAR TUNGSTATE BINDING PROTEIN"/>
    <property type="match status" value="1"/>
</dbReference>
<dbReference type="OrthoDB" id="10260248at2759"/>
<dbReference type="PANTHER" id="PTHR37945:SF1">
    <property type="entry name" value="EXTRACELLULAR TUNGSTATE BINDING PROTEIN"/>
    <property type="match status" value="1"/>
</dbReference>
<dbReference type="Pfam" id="PF12849">
    <property type="entry name" value="PBP_like_2"/>
    <property type="match status" value="1"/>
</dbReference>
<reference evidence="3" key="1">
    <citation type="journal article" date="2021" name="Genome Biol. Evol.">
        <title>The assembled and annotated genome of the fairy-ring fungus Marasmius oreades.</title>
        <authorList>
            <person name="Hiltunen M."/>
            <person name="Ament-Velasquez S.L."/>
            <person name="Johannesson H."/>
        </authorList>
    </citation>
    <scope>NUCLEOTIDE SEQUENCE</scope>
    <source>
        <strain evidence="3">03SP1</strain>
    </source>
</reference>
<sequence length="332" mass="35522">MKLNSDFRRPLLFLSVFLGGVIAQSSTASSPASTASATVAPQAIYNGGYQDATETLLRIANGGAGQSGMVEAFANAFIKYSVGKGSKPFSVSWILGDTTQSLGFIAAKQADIALTYSAAAENQSIASGASVKKELAFVDHFYLVGPKSNPAQLMDNDSVSDVMNKIVMSGNADVAKPPSDRPATRFLSRYDKSATNIKESELFISIGQVPWAYTYSTWYHQYPRFPLQALEAASVLSEYTLTDRGTWLSSAASVTDKLVIYQGAKNITTTTTDDKGNSAVLLNPCTAVLAATTTNKEISDSFMDWLVSKDGGQQVVKDFQKNGQQLYTPASS</sequence>
<accession>A0A9P7V4M3</accession>
<proteinExistence type="predicted"/>
<keyword evidence="1" id="KW-0732">Signal</keyword>
<evidence type="ECO:0000259" key="2">
    <source>
        <dbReference type="Pfam" id="PF12849"/>
    </source>
</evidence>
<dbReference type="GeneID" id="66071028"/>
<dbReference type="AlphaFoldDB" id="A0A9P7V4M3"/>
<dbReference type="EMBL" id="CM032181">
    <property type="protein sequence ID" value="KAG7100173.1"/>
    <property type="molecule type" value="Genomic_DNA"/>
</dbReference>
<evidence type="ECO:0000256" key="1">
    <source>
        <dbReference type="SAM" id="SignalP"/>
    </source>
</evidence>
<evidence type="ECO:0000313" key="4">
    <source>
        <dbReference type="Proteomes" id="UP001049176"/>
    </source>
</evidence>
<dbReference type="SUPFAM" id="SSF53850">
    <property type="entry name" value="Periplasmic binding protein-like II"/>
    <property type="match status" value="1"/>
</dbReference>
<feature type="chain" id="PRO_5040414059" description="PBP domain-containing protein" evidence="1">
    <location>
        <begin position="24"/>
        <end position="332"/>
    </location>
</feature>
<dbReference type="Gene3D" id="3.40.190.10">
    <property type="entry name" value="Periplasmic binding protein-like II"/>
    <property type="match status" value="2"/>
</dbReference>
<protein>
    <recommendedName>
        <fullName evidence="2">PBP domain-containing protein</fullName>
    </recommendedName>
</protein>
<gene>
    <name evidence="3" type="ORF">E1B28_001952</name>
</gene>
<dbReference type="Proteomes" id="UP001049176">
    <property type="component" value="Chromosome 1"/>
</dbReference>
<name>A0A9P7V4M3_9AGAR</name>
<feature type="signal peptide" evidence="1">
    <location>
        <begin position="1"/>
        <end position="23"/>
    </location>
</feature>